<gene>
    <name evidence="2" type="primary">ku</name>
    <name evidence="5" type="ordered locus">MYSTI_06551</name>
</gene>
<reference evidence="5 6" key="1">
    <citation type="journal article" date="2013" name="Genome Announc.">
        <title>Complete genome sequence of Myxococcus stipitatus strain DSM 14675, a fruiting myxobacterium.</title>
        <authorList>
            <person name="Huntley S."/>
            <person name="Kneip S."/>
            <person name="Treuner-Lange A."/>
            <person name="Sogaard-Andersen L."/>
        </authorList>
    </citation>
    <scope>NUCLEOTIDE SEQUENCE [LARGE SCALE GENOMIC DNA]</scope>
    <source>
        <strain evidence="6">DSM 14675 / JCM 12634 / Mx s8</strain>
    </source>
</reference>
<dbReference type="InterPro" id="IPR016194">
    <property type="entry name" value="SPOC-like_C_dom_sf"/>
</dbReference>
<evidence type="ECO:0000256" key="2">
    <source>
        <dbReference type="HAMAP-Rule" id="MF_01875"/>
    </source>
</evidence>
<dbReference type="PIRSF" id="PIRSF006493">
    <property type="entry name" value="Prok_Ku"/>
    <property type="match status" value="1"/>
</dbReference>
<dbReference type="HAMAP" id="MF_01875">
    <property type="entry name" value="Prokaryotic_Ku"/>
    <property type="match status" value="1"/>
</dbReference>
<dbReference type="GO" id="GO:0006303">
    <property type="term" value="P:double-strand break repair via nonhomologous end joining"/>
    <property type="evidence" value="ECO:0007669"/>
    <property type="project" value="UniProtKB-UniRule"/>
</dbReference>
<dbReference type="HOGENOM" id="CLU_828542_0_0_7"/>
<proteinExistence type="inferred from homology"/>
<accession>L7UMY1</accession>
<keyword evidence="6" id="KW-1185">Reference proteome</keyword>
<dbReference type="SMART" id="SM00559">
    <property type="entry name" value="Ku78"/>
    <property type="match status" value="1"/>
</dbReference>
<dbReference type="PANTHER" id="PTHR41251:SF1">
    <property type="entry name" value="NON-HOMOLOGOUS END JOINING PROTEIN KU"/>
    <property type="match status" value="1"/>
</dbReference>
<dbReference type="OrthoDB" id="9795084at2"/>
<feature type="region of interest" description="Disordered" evidence="3">
    <location>
        <begin position="257"/>
        <end position="305"/>
    </location>
</feature>
<dbReference type="RefSeq" id="WP_015352078.1">
    <property type="nucleotide sequence ID" value="NC_020126.1"/>
</dbReference>
<name>L7UMY1_MYXSD</name>
<dbReference type="GO" id="GO:0006310">
    <property type="term" value="P:DNA recombination"/>
    <property type="evidence" value="ECO:0007669"/>
    <property type="project" value="UniProtKB-KW"/>
</dbReference>
<dbReference type="Proteomes" id="UP000011131">
    <property type="component" value="Chromosome"/>
</dbReference>
<keyword evidence="2" id="KW-0234">DNA repair</keyword>
<dbReference type="KEGG" id="msd:MYSTI_06551"/>
<dbReference type="STRING" id="1278073.MYSTI_06551"/>
<dbReference type="InterPro" id="IPR009187">
    <property type="entry name" value="Prok_Ku"/>
</dbReference>
<dbReference type="EMBL" id="CP004025">
    <property type="protein sequence ID" value="AGC47824.1"/>
    <property type="molecule type" value="Genomic_DNA"/>
</dbReference>
<comment type="function">
    <text evidence="2">With LigD forms a non-homologous end joining (NHEJ) DNA repair enzyme, which repairs dsDNA breaks with reduced fidelity. Binds linear dsDNA with 5'- and 3'- overhangs but not closed circular dsDNA nor ssDNA. Recruits and stimulates the ligase activity of LigD.</text>
</comment>
<comment type="similarity">
    <text evidence="2">Belongs to the prokaryotic Ku family.</text>
</comment>
<comment type="subunit">
    <text evidence="2">Homodimer. Interacts with LigD.</text>
</comment>
<organism evidence="5 6">
    <name type="scientific">Myxococcus stipitatus (strain DSM 14675 / JCM 12634 / Mx s8)</name>
    <dbReference type="NCBI Taxonomy" id="1278073"/>
    <lineage>
        <taxon>Bacteria</taxon>
        <taxon>Pseudomonadati</taxon>
        <taxon>Myxococcota</taxon>
        <taxon>Myxococcia</taxon>
        <taxon>Myxococcales</taxon>
        <taxon>Cystobacterineae</taxon>
        <taxon>Myxococcaceae</taxon>
        <taxon>Myxococcus</taxon>
    </lineage>
</organism>
<feature type="compositionally biased region" description="Basic and acidic residues" evidence="3">
    <location>
        <begin position="279"/>
        <end position="297"/>
    </location>
</feature>
<dbReference type="eggNOG" id="COG1273">
    <property type="taxonomic scope" value="Bacteria"/>
</dbReference>
<keyword evidence="2" id="KW-0233">DNA recombination</keyword>
<protein>
    <recommendedName>
        <fullName evidence="2">Non-homologous end joining protein Ku</fullName>
    </recommendedName>
</protein>
<evidence type="ECO:0000259" key="4">
    <source>
        <dbReference type="SMART" id="SM00559"/>
    </source>
</evidence>
<keyword evidence="2" id="KW-0227">DNA damage</keyword>
<dbReference type="SUPFAM" id="SSF100939">
    <property type="entry name" value="SPOC domain-like"/>
    <property type="match status" value="1"/>
</dbReference>
<evidence type="ECO:0000313" key="5">
    <source>
        <dbReference type="EMBL" id="AGC47824.1"/>
    </source>
</evidence>
<dbReference type="PANTHER" id="PTHR41251">
    <property type="entry name" value="NON-HOMOLOGOUS END JOINING PROTEIN KU"/>
    <property type="match status" value="1"/>
</dbReference>
<feature type="domain" description="Ku" evidence="4">
    <location>
        <begin position="53"/>
        <end position="181"/>
    </location>
</feature>
<dbReference type="Gene3D" id="2.40.290.10">
    <property type="match status" value="1"/>
</dbReference>
<dbReference type="AlphaFoldDB" id="L7UMY1"/>
<dbReference type="GO" id="GO:0003690">
    <property type="term" value="F:double-stranded DNA binding"/>
    <property type="evidence" value="ECO:0007669"/>
    <property type="project" value="UniProtKB-UniRule"/>
</dbReference>
<evidence type="ECO:0000256" key="1">
    <source>
        <dbReference type="ARBA" id="ARBA00023125"/>
    </source>
</evidence>
<dbReference type="PATRIC" id="fig|1278073.3.peg.6652"/>
<evidence type="ECO:0000256" key="3">
    <source>
        <dbReference type="SAM" id="MobiDB-lite"/>
    </source>
</evidence>
<sequence>MSRPVWVGSLSFGPLTLPVRLHGAVASHQARFHLLHDADGARIQNKRVCSVDGEEVPLDHVVRGYTLPDGRHVTVTRGELDALDPTASRVLALEDFVDPAQVDSLLFDTSYHLVPAQGAEHAYALLTAALQDSGRAGVGRLVLYQKGHLCLVRPHGRGLVLTTLHAMEDRVAPEALAEQATAGTPLDSGELEALRSLIASRSVDFDPRRHPDVHRERVMAFLERRAHSGPRSRRPPRMRVVAAEALLGVLEKGLEALRSGPATPPSEGTLRVRPSLAARDTREKSPPTPPSRERSDDDGGEPSSS</sequence>
<dbReference type="InterPro" id="IPR006164">
    <property type="entry name" value="DNA_bd_Ku70/Ku80"/>
</dbReference>
<evidence type="ECO:0000313" key="6">
    <source>
        <dbReference type="Proteomes" id="UP000011131"/>
    </source>
</evidence>
<dbReference type="Pfam" id="PF02735">
    <property type="entry name" value="Ku"/>
    <property type="match status" value="1"/>
</dbReference>
<keyword evidence="1 2" id="KW-0238">DNA-binding</keyword>